<dbReference type="InterPro" id="IPR041110">
    <property type="entry name" value="PBECR2"/>
</dbReference>
<feature type="region of interest" description="Disordered" evidence="1">
    <location>
        <begin position="253"/>
        <end position="278"/>
    </location>
</feature>
<gene>
    <name evidence="4" type="ordered locus">RC1_1114</name>
</gene>
<dbReference type="STRING" id="414684.RC1_1114"/>
<evidence type="ECO:0000256" key="1">
    <source>
        <dbReference type="SAM" id="MobiDB-lite"/>
    </source>
</evidence>
<dbReference type="OrthoDB" id="9813502at2"/>
<feature type="region of interest" description="Disordered" evidence="1">
    <location>
        <begin position="194"/>
        <end position="215"/>
    </location>
</feature>
<evidence type="ECO:0000259" key="2">
    <source>
        <dbReference type="Pfam" id="PF04233"/>
    </source>
</evidence>
<dbReference type="EMBL" id="CP000613">
    <property type="protein sequence ID" value="ACI98530.1"/>
    <property type="molecule type" value="Genomic_DNA"/>
</dbReference>
<dbReference type="AlphaFoldDB" id="B6IMF1"/>
<dbReference type="eggNOG" id="COG2369">
    <property type="taxonomic scope" value="Bacteria"/>
</dbReference>
<feature type="domain" description="Phage-Barnase-EndoU-ColicinE5/D-RelE like nuclease 2" evidence="3">
    <location>
        <begin position="292"/>
        <end position="378"/>
    </location>
</feature>
<dbReference type="Pfam" id="PF04233">
    <property type="entry name" value="Phage_Mu_F"/>
    <property type="match status" value="1"/>
</dbReference>
<evidence type="ECO:0000259" key="3">
    <source>
        <dbReference type="Pfam" id="PF18810"/>
    </source>
</evidence>
<proteinExistence type="predicted"/>
<sequence length="407" mass="44713">MPDVLPQGLPFEEAADYFRQKVDLPTEAWTDLREDMHARAFVVAGAKKAALLADFRQALQAALDDGETLADFRKRFDDIVARHGWSYKGGRGWRTRVIYDTNLRMAQSAGRWQQIMRRAAAAEAQGQVVYIRYLAILDGRTRPAHKGWNDVVLPSDHPFWRTHYPPNGWRCRCSVQILTERQLARYGIKVTEQPPPVEMQPRTVNTPSGPVSWPTPAGIDTGFGYNVGRAAWGSRMDAQAMAGWKEGGKDAFEPLTPPGAPPAKSLAPAPAPAAPLPSTLPADRLATVQGVLGGAEKIVKAPDGARVSLTAQALADTLPDERLRVLPLVEDVVADPGETWFSFERHKEAGKVRLRRRQVKAFELPDGTTVEVGVQLVDGRLEWVLLGDDEIAAARSGILLQGVSRAK</sequence>
<organism evidence="4 5">
    <name type="scientific">Rhodospirillum centenum (strain ATCC 51521 / SW)</name>
    <dbReference type="NCBI Taxonomy" id="414684"/>
    <lineage>
        <taxon>Bacteria</taxon>
        <taxon>Pseudomonadati</taxon>
        <taxon>Pseudomonadota</taxon>
        <taxon>Alphaproteobacteria</taxon>
        <taxon>Rhodospirillales</taxon>
        <taxon>Rhodospirillaceae</taxon>
        <taxon>Rhodospirillum</taxon>
    </lineage>
</organism>
<dbReference type="Pfam" id="PF18810">
    <property type="entry name" value="PBECR2"/>
    <property type="match status" value="1"/>
</dbReference>
<evidence type="ECO:0000313" key="5">
    <source>
        <dbReference type="Proteomes" id="UP000001591"/>
    </source>
</evidence>
<reference evidence="4 5" key="1">
    <citation type="journal article" date="2010" name="BMC Genomics">
        <title>Metabolic flexibility revealed in the genome of the cyst-forming alpha-1 proteobacterium Rhodospirillum centenum.</title>
        <authorList>
            <person name="Lu Y.K."/>
            <person name="Marden J."/>
            <person name="Han M."/>
            <person name="Swingley W.D."/>
            <person name="Mastrian S.D."/>
            <person name="Chowdhury S.R."/>
            <person name="Hao J."/>
            <person name="Helmy T."/>
            <person name="Kim S."/>
            <person name="Kurdoglu A.A."/>
            <person name="Matthies H.J."/>
            <person name="Rollo D."/>
            <person name="Stothard P."/>
            <person name="Blankenship R.E."/>
            <person name="Bauer C.E."/>
            <person name="Touchman J.W."/>
        </authorList>
    </citation>
    <scope>NUCLEOTIDE SEQUENCE [LARGE SCALE GENOMIC DNA]</scope>
    <source>
        <strain evidence="5">ATCC 51521 / SW</strain>
    </source>
</reference>
<dbReference type="InterPro" id="IPR006528">
    <property type="entry name" value="Phage_head_morphogenesis_dom"/>
</dbReference>
<dbReference type="Proteomes" id="UP000001591">
    <property type="component" value="Chromosome"/>
</dbReference>
<protein>
    <submittedName>
        <fullName evidence="4">Virion morphogenesis late F orf</fullName>
    </submittedName>
</protein>
<name>B6IMF1_RHOCS</name>
<dbReference type="RefSeq" id="WP_012566319.1">
    <property type="nucleotide sequence ID" value="NC_011420.2"/>
</dbReference>
<evidence type="ECO:0000313" key="4">
    <source>
        <dbReference type="EMBL" id="ACI98530.1"/>
    </source>
</evidence>
<dbReference type="HOGENOM" id="CLU_044450_3_2_5"/>
<accession>B6IMF1</accession>
<keyword evidence="5" id="KW-1185">Reference proteome</keyword>
<dbReference type="KEGG" id="rce:RC1_1114"/>
<feature type="domain" description="Phage head morphogenesis" evidence="2">
    <location>
        <begin position="54"/>
        <end position="175"/>
    </location>
</feature>